<feature type="region of interest" description="Disordered" evidence="1">
    <location>
        <begin position="494"/>
        <end position="518"/>
    </location>
</feature>
<protein>
    <submittedName>
        <fullName evidence="2">Alkaline phosphatase family protein</fullName>
    </submittedName>
</protein>
<dbReference type="Proteomes" id="UP001596395">
    <property type="component" value="Unassembled WGS sequence"/>
</dbReference>
<dbReference type="Gene3D" id="3.40.720.10">
    <property type="entry name" value="Alkaline Phosphatase, subunit A"/>
    <property type="match status" value="2"/>
</dbReference>
<dbReference type="InterPro" id="IPR017850">
    <property type="entry name" value="Alkaline_phosphatase_core_sf"/>
</dbReference>
<sequence length="518" mass="56624">MIVLGLDGATFTLVDAWVDAGHLPNFARLREESVSGDLESTVPEITVPAWPSFATGRDPTTLDMYGFSHFNRRTRENDLSHDEFVPGKMWDAVDDQGGRSVVFNIPGSYPWQAIDGTIIAAAPEYKEEYSHPPERWDELVDLVDGYKLRNDEEPGTRAYVDASVDLVDKRFEAFEHFIQAEDPDLAVGLIRGTDRIAHHYWGAESVPPASTDNAVFEVYQRVDEHLGEFLDEHDDEDVVVMSDHGFEKVREQFAPNRVLERAGLVTLNESGDSTQAALGSLRDVASDVLGKLGLLTFARKVVPASTVAGLPTGDNLGLDNAISMGRIDWDGTEVVVDQAQKTALVYALADDADEAADACDRARTALADAAADAGIDVRFEDLGRGGDHTPDLAMIVETPEVHVTSRFDVDADLVDVDTSGHARNGILLARGPSFRDGDVEDAHITDIAPTVLHALDYRLPETMTGDVLDVFAPDSEPATRDPETYAFVGEDAITEGGVDGEEQEDEVKDRLRELGYLE</sequence>
<accession>A0ABD5VAY7</accession>
<evidence type="ECO:0000256" key="1">
    <source>
        <dbReference type="SAM" id="MobiDB-lite"/>
    </source>
</evidence>
<dbReference type="Pfam" id="PF01663">
    <property type="entry name" value="Phosphodiest"/>
    <property type="match status" value="1"/>
</dbReference>
<comment type="caution">
    <text evidence="2">The sequence shown here is derived from an EMBL/GenBank/DDBJ whole genome shotgun (WGS) entry which is preliminary data.</text>
</comment>
<organism evidence="2 3">
    <name type="scientific">Halorubellus litoreus</name>
    <dbReference type="NCBI Taxonomy" id="755308"/>
    <lineage>
        <taxon>Archaea</taxon>
        <taxon>Methanobacteriati</taxon>
        <taxon>Methanobacteriota</taxon>
        <taxon>Stenosarchaea group</taxon>
        <taxon>Halobacteria</taxon>
        <taxon>Halobacteriales</taxon>
        <taxon>Halorubellaceae</taxon>
        <taxon>Halorubellus</taxon>
    </lineage>
</organism>
<proteinExistence type="predicted"/>
<reference evidence="2 3" key="1">
    <citation type="journal article" date="2019" name="Int. J. Syst. Evol. Microbiol.">
        <title>The Global Catalogue of Microorganisms (GCM) 10K type strain sequencing project: providing services to taxonomists for standard genome sequencing and annotation.</title>
        <authorList>
            <consortium name="The Broad Institute Genomics Platform"/>
            <consortium name="The Broad Institute Genome Sequencing Center for Infectious Disease"/>
            <person name="Wu L."/>
            <person name="Ma J."/>
        </authorList>
    </citation>
    <scope>NUCLEOTIDE SEQUENCE [LARGE SCALE GENOMIC DNA]</scope>
    <source>
        <strain evidence="2 3">GX26</strain>
    </source>
</reference>
<dbReference type="SUPFAM" id="SSF53649">
    <property type="entry name" value="Alkaline phosphatase-like"/>
    <property type="match status" value="1"/>
</dbReference>
<evidence type="ECO:0000313" key="2">
    <source>
        <dbReference type="EMBL" id="MFC6952739.1"/>
    </source>
</evidence>
<evidence type="ECO:0000313" key="3">
    <source>
        <dbReference type="Proteomes" id="UP001596395"/>
    </source>
</evidence>
<dbReference type="PANTHER" id="PTHR10151:SF120">
    <property type="entry name" value="BIS(5'-ADENOSYL)-TRIPHOSPHATASE"/>
    <property type="match status" value="1"/>
</dbReference>
<dbReference type="PANTHER" id="PTHR10151">
    <property type="entry name" value="ECTONUCLEOTIDE PYROPHOSPHATASE/PHOSPHODIESTERASE"/>
    <property type="match status" value="1"/>
</dbReference>
<dbReference type="InterPro" id="IPR002591">
    <property type="entry name" value="Phosphodiest/P_Trfase"/>
</dbReference>
<dbReference type="AlphaFoldDB" id="A0ABD5VAY7"/>
<dbReference type="RefSeq" id="WP_336349726.1">
    <property type="nucleotide sequence ID" value="NZ_JAZAQL010000002.1"/>
</dbReference>
<dbReference type="GO" id="GO:0016787">
    <property type="term" value="F:hydrolase activity"/>
    <property type="evidence" value="ECO:0007669"/>
    <property type="project" value="UniProtKB-ARBA"/>
</dbReference>
<keyword evidence="3" id="KW-1185">Reference proteome</keyword>
<feature type="compositionally biased region" description="Basic and acidic residues" evidence="1">
    <location>
        <begin position="507"/>
        <end position="518"/>
    </location>
</feature>
<gene>
    <name evidence="2" type="ORF">ACFQGB_07660</name>
</gene>
<dbReference type="EMBL" id="JBHSXN010000002">
    <property type="protein sequence ID" value="MFC6952739.1"/>
    <property type="molecule type" value="Genomic_DNA"/>
</dbReference>
<name>A0ABD5VAY7_9EURY</name>